<protein>
    <recommendedName>
        <fullName evidence="3">Peptidase M28 domain-containing protein</fullName>
    </recommendedName>
</protein>
<comment type="caution">
    <text evidence="1">The sequence shown here is derived from an EMBL/GenBank/DDBJ whole genome shotgun (WGS) entry which is preliminary data.</text>
</comment>
<dbReference type="AlphaFoldDB" id="A0AAV6LDV9"/>
<dbReference type="GO" id="GO:0004620">
    <property type="term" value="F:phospholipase activity"/>
    <property type="evidence" value="ECO:0007669"/>
    <property type="project" value="TreeGrafter"/>
</dbReference>
<accession>A0AAV6LDV9</accession>
<evidence type="ECO:0000313" key="1">
    <source>
        <dbReference type="EMBL" id="KAG5562905.1"/>
    </source>
</evidence>
<sequence>MVKEKLGNIWLHQTLTKIVVPTWKSSEFNLIDGGDRGVAANNPTLVSIGEVTKEIYHENSDFFPDDILSSQVSYVDIATTKSLRNLVKVGERSLKKASFEGELRDQYI</sequence>
<proteinExistence type="predicted"/>
<keyword evidence="2" id="KW-1185">Reference proteome</keyword>
<dbReference type="GO" id="GO:0047372">
    <property type="term" value="F:monoacylglycerol lipase activity"/>
    <property type="evidence" value="ECO:0007669"/>
    <property type="project" value="TreeGrafter"/>
</dbReference>
<evidence type="ECO:0008006" key="3">
    <source>
        <dbReference type="Google" id="ProtNLM"/>
    </source>
</evidence>
<dbReference type="PANTHER" id="PTHR32176:SF120">
    <property type="entry name" value="PATATIN"/>
    <property type="match status" value="1"/>
</dbReference>
<name>A0AAV6LDV9_9ERIC</name>
<gene>
    <name evidence="1" type="ORF">RHGRI_005594</name>
</gene>
<evidence type="ECO:0000313" key="2">
    <source>
        <dbReference type="Proteomes" id="UP000823749"/>
    </source>
</evidence>
<dbReference type="Gene3D" id="3.40.1090.10">
    <property type="entry name" value="Cytosolic phospholipase A2 catalytic domain"/>
    <property type="match status" value="1"/>
</dbReference>
<dbReference type="Proteomes" id="UP000823749">
    <property type="component" value="Chromosome 2"/>
</dbReference>
<organism evidence="1 2">
    <name type="scientific">Rhododendron griersonianum</name>
    <dbReference type="NCBI Taxonomy" id="479676"/>
    <lineage>
        <taxon>Eukaryota</taxon>
        <taxon>Viridiplantae</taxon>
        <taxon>Streptophyta</taxon>
        <taxon>Embryophyta</taxon>
        <taxon>Tracheophyta</taxon>
        <taxon>Spermatophyta</taxon>
        <taxon>Magnoliopsida</taxon>
        <taxon>eudicotyledons</taxon>
        <taxon>Gunneridae</taxon>
        <taxon>Pentapetalae</taxon>
        <taxon>asterids</taxon>
        <taxon>Ericales</taxon>
        <taxon>Ericaceae</taxon>
        <taxon>Ericoideae</taxon>
        <taxon>Rhodoreae</taxon>
        <taxon>Rhododendron</taxon>
    </lineage>
</organism>
<dbReference type="PANTHER" id="PTHR32176">
    <property type="entry name" value="XYLOSE ISOMERASE"/>
    <property type="match status" value="1"/>
</dbReference>
<reference evidence="1" key="1">
    <citation type="submission" date="2020-08" db="EMBL/GenBank/DDBJ databases">
        <title>Plant Genome Project.</title>
        <authorList>
            <person name="Zhang R.-G."/>
        </authorList>
    </citation>
    <scope>NUCLEOTIDE SEQUENCE</scope>
    <source>
        <strain evidence="1">WSP0</strain>
        <tissue evidence="1">Leaf</tissue>
    </source>
</reference>
<dbReference type="EMBL" id="JACTNZ010000002">
    <property type="protein sequence ID" value="KAG5562905.1"/>
    <property type="molecule type" value="Genomic_DNA"/>
</dbReference>